<dbReference type="OrthoDB" id="1858069at2759"/>
<evidence type="ECO:0000256" key="3">
    <source>
        <dbReference type="ARBA" id="ARBA00022679"/>
    </source>
</evidence>
<evidence type="ECO:0000256" key="4">
    <source>
        <dbReference type="ARBA" id="ARBA00022691"/>
    </source>
</evidence>
<evidence type="ECO:0000256" key="5">
    <source>
        <dbReference type="ARBA" id="ARBA00049391"/>
    </source>
</evidence>
<proteinExistence type="inferred from homology"/>
<evidence type="ECO:0000256" key="1">
    <source>
        <dbReference type="ARBA" id="ARBA00007009"/>
    </source>
</evidence>
<dbReference type="Proteomes" id="UP000243459">
    <property type="component" value="Chromosome 4"/>
</dbReference>
<dbReference type="Pfam" id="PF03059">
    <property type="entry name" value="NAS"/>
    <property type="match status" value="1"/>
</dbReference>
<comment type="function">
    <text evidence="6">Synthesizes nicotianamine, a polyamine which serves as a sensor for the physiological iron status within the plant, and/or might be involved in the transport of iron.</text>
</comment>
<keyword evidence="4 6" id="KW-0949">S-adenosyl-L-methionine</keyword>
<dbReference type="PROSITE" id="PS51142">
    <property type="entry name" value="NAS"/>
    <property type="match status" value="1"/>
</dbReference>
<evidence type="ECO:0000256" key="2">
    <source>
        <dbReference type="ARBA" id="ARBA00012675"/>
    </source>
</evidence>
<dbReference type="GO" id="GO:0030410">
    <property type="term" value="F:nicotianamine synthase activity"/>
    <property type="evidence" value="ECO:0007669"/>
    <property type="project" value="UniProtKB-UniRule"/>
</dbReference>
<dbReference type="PANTHER" id="PTHR32266">
    <property type="entry name" value="NICOTIANAMINE SYNTHASE 3"/>
    <property type="match status" value="1"/>
</dbReference>
<dbReference type="AlphaFoldDB" id="A0A5P1F3E0"/>
<keyword evidence="8" id="KW-1185">Reference proteome</keyword>
<dbReference type="CDD" id="cd02440">
    <property type="entry name" value="AdoMet_MTases"/>
    <property type="match status" value="1"/>
</dbReference>
<dbReference type="InterPro" id="IPR004298">
    <property type="entry name" value="Nicotian_synth"/>
</dbReference>
<evidence type="ECO:0000313" key="7">
    <source>
        <dbReference type="EMBL" id="ONK71927.1"/>
    </source>
</evidence>
<reference evidence="8" key="1">
    <citation type="journal article" date="2017" name="Nat. Commun.">
        <title>The asparagus genome sheds light on the origin and evolution of a young Y chromosome.</title>
        <authorList>
            <person name="Harkess A."/>
            <person name="Zhou J."/>
            <person name="Xu C."/>
            <person name="Bowers J.E."/>
            <person name="Van der Hulst R."/>
            <person name="Ayyampalayam S."/>
            <person name="Mercati F."/>
            <person name="Riccardi P."/>
            <person name="McKain M.R."/>
            <person name="Kakrana A."/>
            <person name="Tang H."/>
            <person name="Ray J."/>
            <person name="Groenendijk J."/>
            <person name="Arikit S."/>
            <person name="Mathioni S.M."/>
            <person name="Nakano M."/>
            <person name="Shan H."/>
            <person name="Telgmann-Rauber A."/>
            <person name="Kanno A."/>
            <person name="Yue Z."/>
            <person name="Chen H."/>
            <person name="Li W."/>
            <person name="Chen Y."/>
            <person name="Xu X."/>
            <person name="Zhang Y."/>
            <person name="Luo S."/>
            <person name="Chen H."/>
            <person name="Gao J."/>
            <person name="Mao Z."/>
            <person name="Pires J.C."/>
            <person name="Luo M."/>
            <person name="Kudrna D."/>
            <person name="Wing R.A."/>
            <person name="Meyers B.C."/>
            <person name="Yi K."/>
            <person name="Kong H."/>
            <person name="Lavrijsen P."/>
            <person name="Sunseri F."/>
            <person name="Falavigna A."/>
            <person name="Ye Y."/>
            <person name="Leebens-Mack J.H."/>
            <person name="Chen G."/>
        </authorList>
    </citation>
    <scope>NUCLEOTIDE SEQUENCE [LARGE SCALE GENOMIC DNA]</scope>
    <source>
        <strain evidence="8">cv. DH0086</strain>
    </source>
</reference>
<comment type="catalytic activity">
    <reaction evidence="5 6">
        <text>3 S-adenosyl-L-methionine = nicotianamine + 3 S-methyl-5'-thioadenosine + 3 H(+)</text>
        <dbReference type="Rhea" id="RHEA:16481"/>
        <dbReference type="ChEBI" id="CHEBI:15378"/>
        <dbReference type="ChEBI" id="CHEBI:17509"/>
        <dbReference type="ChEBI" id="CHEBI:58249"/>
        <dbReference type="ChEBI" id="CHEBI:59789"/>
        <dbReference type="EC" id="2.5.1.43"/>
    </reaction>
</comment>
<dbReference type="EMBL" id="CM007384">
    <property type="protein sequence ID" value="ONK71927.1"/>
    <property type="molecule type" value="Genomic_DNA"/>
</dbReference>
<accession>A0A5P1F3E0</accession>
<keyword evidence="3 6" id="KW-0808">Transferase</keyword>
<gene>
    <name evidence="7" type="ORF">A4U43_C04F13840</name>
</gene>
<dbReference type="EC" id="2.5.1.43" evidence="2 6"/>
<protein>
    <recommendedName>
        <fullName evidence="2 6">Nicotianamine synthase</fullName>
        <ecNumber evidence="2 6">2.5.1.43</ecNumber>
    </recommendedName>
</protein>
<dbReference type="OMA" id="NIDMSPT"/>
<comment type="similarity">
    <text evidence="1 6">Belongs to the nicotianamine synthase (NAS)-like family.</text>
</comment>
<sequence>MANQQELQLVETITSLYNSISKLPSLSPSDEANQLFTKLVTTCIPPSSINVSTLPIEVQATRLELIKLCGEAEGLLESHHSRIISSQDQPLNHLNLFPYFSNYEQLAKLEFSLLSRHVTISPSLVAFVGSGPLPLSTLVLATRYLTDAVFHNYDLDPSATAKARKLVESDPDLAERVVFRTSDVMEVKRALSGYDVVFLAALVGMDVEDKRRVIEHLALHMKPNALLVVRSAHGARAFLYPVVETEDLNGFDVLSVHHPEDEVVNSVIIAKKKGIVMASKYCEPLVGHFEHGNLVDELAIEGQNS</sequence>
<dbReference type="InterPro" id="IPR029063">
    <property type="entry name" value="SAM-dependent_MTases_sf"/>
</dbReference>
<dbReference type="SUPFAM" id="SSF53335">
    <property type="entry name" value="S-adenosyl-L-methionine-dependent methyltransferases"/>
    <property type="match status" value="1"/>
</dbReference>
<dbReference type="PANTHER" id="PTHR32266:SF12">
    <property type="entry name" value="NICOTIANAMINE SYNTHASE 3"/>
    <property type="match status" value="1"/>
</dbReference>
<organism evidence="7 8">
    <name type="scientific">Asparagus officinalis</name>
    <name type="common">Garden asparagus</name>
    <dbReference type="NCBI Taxonomy" id="4686"/>
    <lineage>
        <taxon>Eukaryota</taxon>
        <taxon>Viridiplantae</taxon>
        <taxon>Streptophyta</taxon>
        <taxon>Embryophyta</taxon>
        <taxon>Tracheophyta</taxon>
        <taxon>Spermatophyta</taxon>
        <taxon>Magnoliopsida</taxon>
        <taxon>Liliopsida</taxon>
        <taxon>Asparagales</taxon>
        <taxon>Asparagaceae</taxon>
        <taxon>Asparagoideae</taxon>
        <taxon>Asparagus</taxon>
    </lineage>
</organism>
<dbReference type="Gramene" id="ONK71927">
    <property type="protein sequence ID" value="ONK71927"/>
    <property type="gene ID" value="A4U43_C04F13840"/>
</dbReference>
<dbReference type="GO" id="GO:0030418">
    <property type="term" value="P:nicotianamine biosynthetic process"/>
    <property type="evidence" value="ECO:0007669"/>
    <property type="project" value="UniProtKB-UniRule"/>
</dbReference>
<name>A0A5P1F3E0_ASPOF</name>
<evidence type="ECO:0000256" key="6">
    <source>
        <dbReference type="RuleBase" id="RU368095"/>
    </source>
</evidence>
<dbReference type="Gene3D" id="3.40.50.150">
    <property type="entry name" value="Vaccinia Virus protein VP39"/>
    <property type="match status" value="1"/>
</dbReference>
<evidence type="ECO:0000313" key="8">
    <source>
        <dbReference type="Proteomes" id="UP000243459"/>
    </source>
</evidence>